<dbReference type="EMBL" id="CP016173">
    <property type="protein sequence ID" value="ANN80839.1"/>
    <property type="molecule type" value="Genomic_DNA"/>
</dbReference>
<dbReference type="KEGG" id="bfz:BAU07_26305"/>
<evidence type="ECO:0000313" key="2">
    <source>
        <dbReference type="EMBL" id="ANN80839.1"/>
    </source>
</evidence>
<reference evidence="2 3" key="1">
    <citation type="submission" date="2016-06" db="EMBL/GenBank/DDBJ databases">
        <title>Complete genome sequences of Bordetella bronchialis and Bordetella flabilis.</title>
        <authorList>
            <person name="LiPuma J.J."/>
            <person name="Spilker T."/>
        </authorList>
    </citation>
    <scope>NUCLEOTIDE SEQUENCE [LARGE SCALE GENOMIC DNA]</scope>
    <source>
        <strain evidence="2 3">AU10664</strain>
        <plasmid evidence="2 3">unnamed1</plasmid>
    </source>
</reference>
<proteinExistence type="predicted"/>
<evidence type="ECO:0000313" key="3">
    <source>
        <dbReference type="Proteomes" id="UP000091926"/>
    </source>
</evidence>
<dbReference type="RefSeq" id="WP_066665858.1">
    <property type="nucleotide sequence ID" value="NZ_CBCSCL010000020.1"/>
</dbReference>
<keyword evidence="2" id="KW-0614">Plasmid</keyword>
<feature type="transmembrane region" description="Helical" evidence="1">
    <location>
        <begin position="29"/>
        <end position="51"/>
    </location>
</feature>
<protein>
    <recommendedName>
        <fullName evidence="4">Yip1 domain-containing protein</fullName>
    </recommendedName>
</protein>
<keyword evidence="1" id="KW-1133">Transmembrane helix</keyword>
<accession>A0A193GN93</accession>
<geneLocation type="plasmid" evidence="2 3">
    <name>unnamed1</name>
</geneLocation>
<keyword evidence="1" id="KW-0812">Transmembrane</keyword>
<gene>
    <name evidence="2" type="ORF">BAU07_26305</name>
</gene>
<feature type="transmembrane region" description="Helical" evidence="1">
    <location>
        <begin position="71"/>
        <end position="94"/>
    </location>
</feature>
<dbReference type="AlphaFoldDB" id="A0A193GN93"/>
<name>A0A193GN93_9BORD</name>
<evidence type="ECO:0008006" key="4">
    <source>
        <dbReference type="Google" id="ProtNLM"/>
    </source>
</evidence>
<keyword evidence="3" id="KW-1185">Reference proteome</keyword>
<feature type="transmembrane region" description="Helical" evidence="1">
    <location>
        <begin position="106"/>
        <end position="127"/>
    </location>
</feature>
<sequence>MLAQRQFVSTIYTTGRNAAFQRSFRRRALWLLSLPILLAVMAFVVATAIIGQQVVPSDFTGALKATGIASFAYLILAFLYSPAYMVGFVWFCLGTSPRDADVGRRLLVMPIITACFVWCPVMFVSALSMEDRILAFLALVPTALVVGLIWSFIVRWAVSLSLRNHPALA</sequence>
<dbReference type="Proteomes" id="UP000091926">
    <property type="component" value="Plasmid unnamed1"/>
</dbReference>
<organism evidence="2 3">
    <name type="scientific">Bordetella flabilis</name>
    <dbReference type="NCBI Taxonomy" id="463014"/>
    <lineage>
        <taxon>Bacteria</taxon>
        <taxon>Pseudomonadati</taxon>
        <taxon>Pseudomonadota</taxon>
        <taxon>Betaproteobacteria</taxon>
        <taxon>Burkholderiales</taxon>
        <taxon>Alcaligenaceae</taxon>
        <taxon>Bordetella</taxon>
    </lineage>
</organism>
<evidence type="ECO:0000256" key="1">
    <source>
        <dbReference type="SAM" id="Phobius"/>
    </source>
</evidence>
<keyword evidence="1" id="KW-0472">Membrane</keyword>
<feature type="transmembrane region" description="Helical" evidence="1">
    <location>
        <begin position="133"/>
        <end position="158"/>
    </location>
</feature>